<dbReference type="SUPFAM" id="SSF51735">
    <property type="entry name" value="NAD(P)-binding Rossmann-fold domains"/>
    <property type="match status" value="1"/>
</dbReference>
<gene>
    <name evidence="3" type="ORF">NP048_03590</name>
</gene>
<accession>A0ABY5KPY2</accession>
<dbReference type="CDD" id="cd05289">
    <property type="entry name" value="MDR_like_2"/>
    <property type="match status" value="1"/>
</dbReference>
<dbReference type="SMART" id="SM00829">
    <property type="entry name" value="PKS_ER"/>
    <property type="match status" value="1"/>
</dbReference>
<dbReference type="EMBL" id="CP101987">
    <property type="protein sequence ID" value="UUI72557.1"/>
    <property type="molecule type" value="Genomic_DNA"/>
</dbReference>
<feature type="domain" description="Enoyl reductase (ER)" evidence="2">
    <location>
        <begin position="14"/>
        <end position="311"/>
    </location>
</feature>
<dbReference type="Gene3D" id="3.90.180.10">
    <property type="entry name" value="Medium-chain alcohol dehydrogenases, catalytic domain"/>
    <property type="match status" value="1"/>
</dbReference>
<dbReference type="InterPro" id="IPR036291">
    <property type="entry name" value="NAD(P)-bd_dom_sf"/>
</dbReference>
<proteinExistence type="predicted"/>
<feature type="region of interest" description="Disordered" evidence="1">
    <location>
        <begin position="295"/>
        <end position="321"/>
    </location>
</feature>
<evidence type="ECO:0000313" key="3">
    <source>
        <dbReference type="EMBL" id="UUI72557.1"/>
    </source>
</evidence>
<name>A0ABY5KPY2_9CELL</name>
<dbReference type="InterPro" id="IPR052585">
    <property type="entry name" value="Lipid_raft_assoc_Zn_ADH"/>
</dbReference>
<evidence type="ECO:0000259" key="2">
    <source>
        <dbReference type="SMART" id="SM00829"/>
    </source>
</evidence>
<dbReference type="PANTHER" id="PTHR43482:SF1">
    <property type="entry name" value="PROTEIN AST1-RELATED"/>
    <property type="match status" value="1"/>
</dbReference>
<dbReference type="Pfam" id="PF13602">
    <property type="entry name" value="ADH_zinc_N_2"/>
    <property type="match status" value="1"/>
</dbReference>
<evidence type="ECO:0000256" key="1">
    <source>
        <dbReference type="SAM" id="MobiDB-lite"/>
    </source>
</evidence>
<dbReference type="Gene3D" id="3.40.50.720">
    <property type="entry name" value="NAD(P)-binding Rossmann-like Domain"/>
    <property type="match status" value="1"/>
</dbReference>
<dbReference type="InterPro" id="IPR020843">
    <property type="entry name" value="ER"/>
</dbReference>
<dbReference type="InterPro" id="IPR011032">
    <property type="entry name" value="GroES-like_sf"/>
</dbReference>
<dbReference type="RefSeq" id="WP_227578118.1">
    <property type="nucleotide sequence ID" value="NZ_CP101987.1"/>
</dbReference>
<evidence type="ECO:0000313" key="4">
    <source>
        <dbReference type="Proteomes" id="UP001316384"/>
    </source>
</evidence>
<sequence>MADEGRAVVASALGGPEVLRVVEVRAPEPGPGEVQVRVEAAGVNPWDWKSYAPGAGGRPPVRLGLEVAGVVQAVGAGVRWYSPGDEVVAWPVTGGYADVVTAPQHVLVRRPEQLRAVQAAGLLGAGVAAAHAVEATGVGAEDVVLVHGGSGGVGRTAVQLAVLRGARVIATASPRWHECLRRLGAEPVAYGPGLLGRIRDVEATTGRVSVAIDAVGTPEALDSSVALVADRRRVATLVALDRAPGLGILGLGHGPGADPGDDIRDAARSQLTALAADGSMDVLVTGTYPLEEAAAAHRRSRDGHAGGKLVLVTDRRAAGSP</sequence>
<protein>
    <submittedName>
        <fullName evidence="3">NADP-dependent oxidoreductase</fullName>
    </submittedName>
</protein>
<dbReference type="Pfam" id="PF08240">
    <property type="entry name" value="ADH_N"/>
    <property type="match status" value="1"/>
</dbReference>
<keyword evidence="4" id="KW-1185">Reference proteome</keyword>
<reference evidence="3 4" key="1">
    <citation type="submission" date="2022-07" db="EMBL/GenBank/DDBJ databases">
        <title>Novel species in genus cellulomonas.</title>
        <authorList>
            <person name="Ye L."/>
        </authorList>
    </citation>
    <scope>NUCLEOTIDE SEQUENCE [LARGE SCALE GENOMIC DNA]</scope>
    <source>
        <strain evidence="4">zg-B89</strain>
    </source>
</reference>
<dbReference type="PANTHER" id="PTHR43482">
    <property type="entry name" value="PROTEIN AST1-RELATED"/>
    <property type="match status" value="1"/>
</dbReference>
<organism evidence="3 4">
    <name type="scientific">Cellulomonas xiejunii</name>
    <dbReference type="NCBI Taxonomy" id="2968083"/>
    <lineage>
        <taxon>Bacteria</taxon>
        <taxon>Bacillati</taxon>
        <taxon>Actinomycetota</taxon>
        <taxon>Actinomycetes</taxon>
        <taxon>Micrococcales</taxon>
        <taxon>Cellulomonadaceae</taxon>
        <taxon>Cellulomonas</taxon>
    </lineage>
</organism>
<dbReference type="Proteomes" id="UP001316384">
    <property type="component" value="Chromosome"/>
</dbReference>
<dbReference type="InterPro" id="IPR013154">
    <property type="entry name" value="ADH-like_N"/>
</dbReference>
<dbReference type="SUPFAM" id="SSF50129">
    <property type="entry name" value="GroES-like"/>
    <property type="match status" value="1"/>
</dbReference>